<dbReference type="AlphaFoldDB" id="A0A835FZ62"/>
<dbReference type="PANTHER" id="PTHR12537:SF127">
    <property type="entry name" value="PUMILIO HOMOLOG 3"/>
    <property type="match status" value="1"/>
</dbReference>
<sequence>MDPQDNSTTETTSLNGQGQMRNGENISCAFGPISGVQSPDALGNVEQDIDNILRENDERLVALQVAYNRACNDYNQTTSGRVLQQDMKHFFAPGALVAYYEDNSGHEDTTDIRQQRVSYDSSQVQQLGGTSDNVHTYASAFNNVTPYVQLLPQQMGTPHVNPTFRLMHIKDQVFDVAEQDQRLEMAKELSSKVLICVCDKFANYVIQKCIECLPSKHIEFIFQSLRGKVAALSTHAYGWHVVKKMLAYSSHNPEIHHTVTAEIIESAKILSADQYGNYVVQHLLEHGSPIKRSMMVTEFVGRIVTMSYNKHASNVIEKCLTFGCDRDRQVITNEIISTGGAEHFDDLIMDMMIHPYASLVIQKMVETAEEQKICMLLGVAWSKSNMDNLKRNQHGRHVIAAMEKFIAAKGKHACPSLSLPRVPPLLILGGSSTAHSKTGMNMMNLFLFLIIVATLVTARMMMALPVQSPLLPQ</sequence>
<keyword evidence="5" id="KW-1133">Transmembrane helix</keyword>
<evidence type="ECO:0000256" key="2">
    <source>
        <dbReference type="ARBA" id="ARBA00022845"/>
    </source>
</evidence>
<evidence type="ECO:0000256" key="3">
    <source>
        <dbReference type="PROSITE-ProRule" id="PRU00317"/>
    </source>
</evidence>
<dbReference type="InterPro" id="IPR001313">
    <property type="entry name" value="Pumilio_RNA-bd_rpt"/>
</dbReference>
<feature type="repeat" description="Pumilio" evidence="3">
    <location>
        <begin position="188"/>
        <end position="223"/>
    </location>
</feature>
<dbReference type="Proteomes" id="UP000636709">
    <property type="component" value="Unassembled WGS sequence"/>
</dbReference>
<dbReference type="EMBL" id="JACEFO010000036">
    <property type="protein sequence ID" value="KAF8783803.1"/>
    <property type="molecule type" value="Genomic_DNA"/>
</dbReference>
<dbReference type="GO" id="GO:0005737">
    <property type="term" value="C:cytoplasm"/>
    <property type="evidence" value="ECO:0007669"/>
    <property type="project" value="TreeGrafter"/>
</dbReference>
<evidence type="ECO:0000313" key="8">
    <source>
        <dbReference type="Proteomes" id="UP000636709"/>
    </source>
</evidence>
<dbReference type="PROSITE" id="PS50302">
    <property type="entry name" value="PUM"/>
    <property type="match status" value="4"/>
</dbReference>
<dbReference type="GO" id="GO:0003729">
    <property type="term" value="F:mRNA binding"/>
    <property type="evidence" value="ECO:0007669"/>
    <property type="project" value="TreeGrafter"/>
</dbReference>
<dbReference type="SUPFAM" id="SSF48371">
    <property type="entry name" value="ARM repeat"/>
    <property type="match status" value="1"/>
</dbReference>
<reference evidence="7" key="1">
    <citation type="submission" date="2020-07" db="EMBL/GenBank/DDBJ databases">
        <title>Genome sequence and genetic diversity analysis of an under-domesticated orphan crop, white fonio (Digitaria exilis).</title>
        <authorList>
            <person name="Bennetzen J.L."/>
            <person name="Chen S."/>
            <person name="Ma X."/>
            <person name="Wang X."/>
            <person name="Yssel A.E.J."/>
            <person name="Chaluvadi S.R."/>
            <person name="Johnson M."/>
            <person name="Gangashetty P."/>
            <person name="Hamidou F."/>
            <person name="Sanogo M.D."/>
            <person name="Zwaenepoel A."/>
            <person name="Wallace J."/>
            <person name="Van De Peer Y."/>
            <person name="Van Deynze A."/>
        </authorList>
    </citation>
    <scope>NUCLEOTIDE SEQUENCE</scope>
    <source>
        <tissue evidence="7">Leaves</tissue>
    </source>
</reference>
<evidence type="ECO:0000256" key="4">
    <source>
        <dbReference type="SAM" id="MobiDB-lite"/>
    </source>
</evidence>
<dbReference type="Gene3D" id="1.25.10.10">
    <property type="entry name" value="Leucine-rich Repeat Variant"/>
    <property type="match status" value="1"/>
</dbReference>
<feature type="region of interest" description="Disordered" evidence="4">
    <location>
        <begin position="1"/>
        <end position="32"/>
    </location>
</feature>
<feature type="compositionally biased region" description="Polar residues" evidence="4">
    <location>
        <begin position="1"/>
        <end position="25"/>
    </location>
</feature>
<evidence type="ECO:0000256" key="1">
    <source>
        <dbReference type="ARBA" id="ARBA00022737"/>
    </source>
</evidence>
<evidence type="ECO:0000313" key="7">
    <source>
        <dbReference type="EMBL" id="KAF8783803.1"/>
    </source>
</evidence>
<keyword evidence="5" id="KW-0812">Transmembrane</keyword>
<keyword evidence="5" id="KW-0472">Membrane</keyword>
<proteinExistence type="predicted"/>
<dbReference type="InterPro" id="IPR016024">
    <property type="entry name" value="ARM-type_fold"/>
</dbReference>
<dbReference type="GO" id="GO:0006417">
    <property type="term" value="P:regulation of translation"/>
    <property type="evidence" value="ECO:0007669"/>
    <property type="project" value="UniProtKB-KW"/>
</dbReference>
<dbReference type="PANTHER" id="PTHR12537">
    <property type="entry name" value="RNA BINDING PROTEIN PUMILIO-RELATED"/>
    <property type="match status" value="1"/>
</dbReference>
<keyword evidence="1" id="KW-0677">Repeat</keyword>
<protein>
    <recommendedName>
        <fullName evidence="6">PUM-HD domain-containing protein</fullName>
    </recommendedName>
</protein>
<accession>A0A835FZ62</accession>
<keyword evidence="2" id="KW-0810">Translation regulation</keyword>
<dbReference type="SMART" id="SM00025">
    <property type="entry name" value="Pumilio"/>
    <property type="match status" value="5"/>
</dbReference>
<feature type="repeat" description="Pumilio" evidence="3">
    <location>
        <begin position="343"/>
        <end position="378"/>
    </location>
</feature>
<gene>
    <name evidence="7" type="ORF">HU200_000241</name>
</gene>
<feature type="repeat" description="Pumilio" evidence="3">
    <location>
        <begin position="262"/>
        <end position="297"/>
    </location>
</feature>
<organism evidence="7 8">
    <name type="scientific">Digitaria exilis</name>
    <dbReference type="NCBI Taxonomy" id="1010633"/>
    <lineage>
        <taxon>Eukaryota</taxon>
        <taxon>Viridiplantae</taxon>
        <taxon>Streptophyta</taxon>
        <taxon>Embryophyta</taxon>
        <taxon>Tracheophyta</taxon>
        <taxon>Spermatophyta</taxon>
        <taxon>Magnoliopsida</taxon>
        <taxon>Liliopsida</taxon>
        <taxon>Poales</taxon>
        <taxon>Poaceae</taxon>
        <taxon>PACMAD clade</taxon>
        <taxon>Panicoideae</taxon>
        <taxon>Panicodae</taxon>
        <taxon>Paniceae</taxon>
        <taxon>Anthephorinae</taxon>
        <taxon>Digitaria</taxon>
    </lineage>
</organism>
<feature type="transmembrane region" description="Helical" evidence="5">
    <location>
        <begin position="445"/>
        <end position="464"/>
    </location>
</feature>
<dbReference type="PROSITE" id="PS50303">
    <property type="entry name" value="PUM_HD"/>
    <property type="match status" value="1"/>
</dbReference>
<feature type="domain" description="PUM-HD" evidence="6">
    <location>
        <begin position="41"/>
        <end position="406"/>
    </location>
</feature>
<evidence type="ECO:0000256" key="5">
    <source>
        <dbReference type="SAM" id="Phobius"/>
    </source>
</evidence>
<keyword evidence="8" id="KW-1185">Reference proteome</keyword>
<comment type="caution">
    <text evidence="7">The sequence shown here is derived from an EMBL/GenBank/DDBJ whole genome shotgun (WGS) entry which is preliminary data.</text>
</comment>
<dbReference type="InterPro" id="IPR011989">
    <property type="entry name" value="ARM-like"/>
</dbReference>
<dbReference type="Pfam" id="PF00806">
    <property type="entry name" value="PUF"/>
    <property type="match status" value="5"/>
</dbReference>
<feature type="repeat" description="Pumilio" evidence="3">
    <location>
        <begin position="298"/>
        <end position="333"/>
    </location>
</feature>
<dbReference type="InterPro" id="IPR033133">
    <property type="entry name" value="PUM-HD"/>
</dbReference>
<name>A0A835FZ62_9POAL</name>
<evidence type="ECO:0000259" key="6">
    <source>
        <dbReference type="PROSITE" id="PS50303"/>
    </source>
</evidence>
<dbReference type="OrthoDB" id="668540at2759"/>